<dbReference type="PANTHER" id="PTHR35401">
    <property type="entry name" value="COPG FAMILY HELIX-TURN-HELIX PROTEIN-RELATED-RELATED"/>
    <property type="match status" value="1"/>
</dbReference>
<dbReference type="InterPro" id="IPR014795">
    <property type="entry name" value="TacA_1-like"/>
</dbReference>
<dbReference type="GO" id="GO:0006355">
    <property type="term" value="P:regulation of DNA-templated transcription"/>
    <property type="evidence" value="ECO:0007669"/>
    <property type="project" value="InterPro"/>
</dbReference>
<dbReference type="SUPFAM" id="SSF47598">
    <property type="entry name" value="Ribbon-helix-helix"/>
    <property type="match status" value="1"/>
</dbReference>
<sequence length="101" mass="11582">MPRSRTAQIEENRARGARLGFRVDDQTKELVERAAELERRNLTDFCLTALTEAAEKTIARHETLTLSVRDRQVFFDTLVNPPKPNERLLRAFKAEGERVGS</sequence>
<proteinExistence type="predicted"/>
<accession>A0A1J5RDW0</accession>
<evidence type="ECO:0000256" key="1">
    <source>
        <dbReference type="ARBA" id="ARBA00022649"/>
    </source>
</evidence>
<name>A0A1J5RDW0_9ZZZZ</name>
<dbReference type="PANTHER" id="PTHR35401:SF2">
    <property type="entry name" value="ABC-TYPE TRANSPORT SYSTEM"/>
    <property type="match status" value="1"/>
</dbReference>
<dbReference type="Pfam" id="PF08681">
    <property type="entry name" value="TacA1"/>
    <property type="match status" value="1"/>
</dbReference>
<evidence type="ECO:0000313" key="2">
    <source>
        <dbReference type="EMBL" id="OIQ94280.1"/>
    </source>
</evidence>
<keyword evidence="1" id="KW-1277">Toxin-antitoxin system</keyword>
<dbReference type="InterPro" id="IPR010985">
    <property type="entry name" value="Ribbon_hlx_hlx"/>
</dbReference>
<dbReference type="AlphaFoldDB" id="A0A1J5RDW0"/>
<comment type="caution">
    <text evidence="2">The sequence shown here is derived from an EMBL/GenBank/DDBJ whole genome shotgun (WGS) entry which is preliminary data.</text>
</comment>
<organism evidence="2">
    <name type="scientific">mine drainage metagenome</name>
    <dbReference type="NCBI Taxonomy" id="410659"/>
    <lineage>
        <taxon>unclassified sequences</taxon>
        <taxon>metagenomes</taxon>
        <taxon>ecological metagenomes</taxon>
    </lineage>
</organism>
<evidence type="ECO:0008006" key="3">
    <source>
        <dbReference type="Google" id="ProtNLM"/>
    </source>
</evidence>
<protein>
    <recommendedName>
        <fullName evidence="3">Protein containing DUF1778</fullName>
    </recommendedName>
</protein>
<gene>
    <name evidence="2" type="ORF">GALL_237100</name>
</gene>
<dbReference type="Gene3D" id="1.20.5.780">
    <property type="entry name" value="Single helix bin"/>
    <property type="match status" value="1"/>
</dbReference>
<dbReference type="EMBL" id="MLJW01000189">
    <property type="protein sequence ID" value="OIQ94280.1"/>
    <property type="molecule type" value="Genomic_DNA"/>
</dbReference>
<reference evidence="2" key="1">
    <citation type="submission" date="2016-10" db="EMBL/GenBank/DDBJ databases">
        <title>Sequence of Gallionella enrichment culture.</title>
        <authorList>
            <person name="Poehlein A."/>
            <person name="Muehling M."/>
            <person name="Daniel R."/>
        </authorList>
    </citation>
    <scope>NUCLEOTIDE SEQUENCE</scope>
</reference>